<reference evidence="1" key="1">
    <citation type="submission" date="2017-04" db="EMBL/GenBank/DDBJ databases">
        <title>Unexpected and diverse lifestyles within the genus Limnohabitans.</title>
        <authorList>
            <person name="Kasalicky V."/>
            <person name="Mehrshad M."/>
            <person name="Andrei S.-A."/>
            <person name="Salcher M."/>
            <person name="Kratochvilova H."/>
            <person name="Simek K."/>
            <person name="Ghai R."/>
        </authorList>
    </citation>
    <scope>NUCLEOTIDE SEQUENCE [LARGE SCALE GENOMIC DNA]</scope>
    <source>
        <strain evidence="1">II-D5</strain>
    </source>
</reference>
<evidence type="ECO:0000313" key="2">
    <source>
        <dbReference type="Proteomes" id="UP000037507"/>
    </source>
</evidence>
<dbReference type="OrthoDB" id="9866203at2"/>
<protein>
    <submittedName>
        <fullName evidence="1">Uncharacterized protein</fullName>
    </submittedName>
</protein>
<gene>
    <name evidence="1" type="ORF">H663_018950</name>
</gene>
<proteinExistence type="predicted"/>
<dbReference type="AlphaFoldDB" id="A0A2T7U8X8"/>
<keyword evidence="2" id="KW-1185">Reference proteome</keyword>
<sequence>MVTLIAPHLSQRPHERVVALVQMFQGASAPGHCMGAQAPDHPITALCLAQDGGAEDSKA</sequence>
<name>A0A2T7U8X8_9BURK</name>
<organism evidence="1 2">
    <name type="scientific">Limnohabitans planktonicus II-D5</name>
    <dbReference type="NCBI Taxonomy" id="1293045"/>
    <lineage>
        <taxon>Bacteria</taxon>
        <taxon>Pseudomonadati</taxon>
        <taxon>Pseudomonadota</taxon>
        <taxon>Betaproteobacteria</taxon>
        <taxon>Burkholderiales</taxon>
        <taxon>Comamonadaceae</taxon>
        <taxon>Limnohabitans</taxon>
    </lineage>
</organism>
<dbReference type="STRING" id="1293045.H663_11225"/>
<dbReference type="Proteomes" id="UP000037507">
    <property type="component" value="Unassembled WGS sequence"/>
</dbReference>
<accession>A0A2T7U8X8</accession>
<dbReference type="EMBL" id="LFYT02000040">
    <property type="protein sequence ID" value="PVE41109.1"/>
    <property type="molecule type" value="Genomic_DNA"/>
</dbReference>
<dbReference type="RefSeq" id="WP_053173021.1">
    <property type="nucleotide sequence ID" value="NZ_LFYT02000040.1"/>
</dbReference>
<comment type="caution">
    <text evidence="1">The sequence shown here is derived from an EMBL/GenBank/DDBJ whole genome shotgun (WGS) entry which is preliminary data.</text>
</comment>
<evidence type="ECO:0000313" key="1">
    <source>
        <dbReference type="EMBL" id="PVE41109.1"/>
    </source>
</evidence>